<keyword evidence="1" id="KW-1133">Transmembrane helix</keyword>
<sequence>MSEEKVVKQQSLVDDMKSSLTLKHKLGYGAGDAGGVVTLVLIGTFMNRYITNILGVSFATLSVLLLVWNIWDMVNDPMMGTFMDKSFSKSHGKKDKFRPWMLRSIPLIVIGLIAFFSVPSMFEGTIRLAAIFLLKIIYELGYTMMNIAMGSVLGVMALNDKERTTLSSARGMGSTLGGLIGSMAIPVILARLGENTTGYMVSGIFAAVLGGLLIFFHYWGTEERNVAAKLAAEEQAEPTKVTDIFVTLAKNKAFLSLCLHSIVIVFGQNLFNATLPYIYGDVFGNLGLMAYASAIGMGLPVVLLLLAPYLVTLFGSTVKVIRTYLLLSIVIFVGLYVWKLIGDLPPFLYMIGASLGIAFMMMSVQLQWGLVSESIDYNEYITGKRSEGSIYGNFSLTRRVGQMLAQSLVVLMIGWIGYSQQAAQAGQAQSAQTVEGLVLLNLIGPAVCALLSWASFKFIWNITDETREEMTSARLARLDEFAKKQDELQDK</sequence>
<dbReference type="InterPro" id="IPR039672">
    <property type="entry name" value="MFS_2"/>
</dbReference>
<gene>
    <name evidence="3" type="ORF">SAMN05216375_13319</name>
    <name evidence="2" type="ORF">TR210_2815</name>
</gene>
<keyword evidence="1" id="KW-0812">Transmembrane</keyword>
<feature type="transmembrane region" description="Helical" evidence="1">
    <location>
        <begin position="100"/>
        <end position="122"/>
    </location>
</feature>
<feature type="transmembrane region" description="Helical" evidence="1">
    <location>
        <begin position="291"/>
        <end position="311"/>
    </location>
</feature>
<dbReference type="GO" id="GO:0015293">
    <property type="term" value="F:symporter activity"/>
    <property type="evidence" value="ECO:0007669"/>
    <property type="project" value="InterPro"/>
</dbReference>
<feature type="transmembrane region" description="Helical" evidence="1">
    <location>
        <begin position="253"/>
        <end position="271"/>
    </location>
</feature>
<evidence type="ECO:0000256" key="1">
    <source>
        <dbReference type="SAM" id="Phobius"/>
    </source>
</evidence>
<feature type="transmembrane region" description="Helical" evidence="1">
    <location>
        <begin position="323"/>
        <end position="341"/>
    </location>
</feature>
<dbReference type="AlphaFoldDB" id="A0A143Z9X3"/>
<dbReference type="PANTHER" id="PTHR11328:SF24">
    <property type="entry name" value="MAJOR FACILITATOR SUPERFAMILY (MFS) PROFILE DOMAIN-CONTAINING PROTEIN"/>
    <property type="match status" value="1"/>
</dbReference>
<evidence type="ECO:0000313" key="3">
    <source>
        <dbReference type="EMBL" id="SEJ87169.1"/>
    </source>
</evidence>
<dbReference type="RefSeq" id="WP_068624782.1">
    <property type="nucleotide sequence ID" value="NZ_FJNB01000030.1"/>
</dbReference>
<organism evidence="2 4">
    <name type="scientific">Trichococcus ilyis</name>
    <dbReference type="NCBI Taxonomy" id="640938"/>
    <lineage>
        <taxon>Bacteria</taxon>
        <taxon>Bacillati</taxon>
        <taxon>Bacillota</taxon>
        <taxon>Bacilli</taxon>
        <taxon>Lactobacillales</taxon>
        <taxon>Carnobacteriaceae</taxon>
        <taxon>Trichococcus</taxon>
    </lineage>
</organism>
<dbReference type="Proteomes" id="UP000199280">
    <property type="component" value="Unassembled WGS sequence"/>
</dbReference>
<accession>A0A143Z9X3</accession>
<protein>
    <submittedName>
        <fullName evidence="2 3">Mfs/sugar transport protein</fullName>
    </submittedName>
</protein>
<keyword evidence="2" id="KW-0762">Sugar transport</keyword>
<dbReference type="GO" id="GO:0008643">
    <property type="term" value="P:carbohydrate transport"/>
    <property type="evidence" value="ECO:0007669"/>
    <property type="project" value="InterPro"/>
</dbReference>
<name>A0A143Z9X3_9LACT</name>
<dbReference type="GO" id="GO:0005886">
    <property type="term" value="C:plasma membrane"/>
    <property type="evidence" value="ECO:0007669"/>
    <property type="project" value="TreeGrafter"/>
</dbReference>
<evidence type="ECO:0000313" key="2">
    <source>
        <dbReference type="EMBL" id="CZR09857.1"/>
    </source>
</evidence>
<dbReference type="PANTHER" id="PTHR11328">
    <property type="entry name" value="MAJOR FACILITATOR SUPERFAMILY DOMAIN-CONTAINING PROTEIN"/>
    <property type="match status" value="1"/>
</dbReference>
<evidence type="ECO:0000313" key="4">
    <source>
        <dbReference type="Proteomes" id="UP000076878"/>
    </source>
</evidence>
<keyword evidence="5" id="KW-1185">Reference proteome</keyword>
<feature type="transmembrane region" description="Helical" evidence="1">
    <location>
        <begin position="199"/>
        <end position="219"/>
    </location>
</feature>
<dbReference type="EMBL" id="FJNB01000030">
    <property type="protein sequence ID" value="CZR09857.1"/>
    <property type="molecule type" value="Genomic_DNA"/>
</dbReference>
<keyword evidence="1" id="KW-0472">Membrane</keyword>
<dbReference type="Pfam" id="PF13347">
    <property type="entry name" value="MFS_2"/>
    <property type="match status" value="1"/>
</dbReference>
<dbReference type="NCBIfam" id="TIGR00792">
    <property type="entry name" value="gph"/>
    <property type="match status" value="1"/>
</dbReference>
<feature type="transmembrane region" description="Helical" evidence="1">
    <location>
        <begin position="142"/>
        <end position="159"/>
    </location>
</feature>
<dbReference type="STRING" id="640938.TR210_2815"/>
<feature type="transmembrane region" description="Helical" evidence="1">
    <location>
        <begin position="400"/>
        <end position="418"/>
    </location>
</feature>
<reference evidence="2 4" key="1">
    <citation type="submission" date="2016-02" db="EMBL/GenBank/DDBJ databases">
        <authorList>
            <person name="Wen L."/>
            <person name="He K."/>
            <person name="Yang H."/>
        </authorList>
    </citation>
    <scope>NUCLEOTIDE SEQUENCE [LARGE SCALE GENOMIC DNA]</scope>
    <source>
        <strain evidence="2">Trichococcus_R210</strain>
    </source>
</reference>
<feature type="transmembrane region" description="Helical" evidence="1">
    <location>
        <begin position="347"/>
        <end position="364"/>
    </location>
</feature>
<dbReference type="SUPFAM" id="SSF103473">
    <property type="entry name" value="MFS general substrate transporter"/>
    <property type="match status" value="1"/>
</dbReference>
<dbReference type="InterPro" id="IPR001927">
    <property type="entry name" value="Na/Gal_symport"/>
</dbReference>
<feature type="transmembrane region" description="Helical" evidence="1">
    <location>
        <begin position="52"/>
        <end position="71"/>
    </location>
</feature>
<keyword evidence="2" id="KW-0813">Transport</keyword>
<evidence type="ECO:0000313" key="5">
    <source>
        <dbReference type="Proteomes" id="UP000199280"/>
    </source>
</evidence>
<dbReference type="EMBL" id="FNYT01000033">
    <property type="protein sequence ID" value="SEJ87169.1"/>
    <property type="molecule type" value="Genomic_DNA"/>
</dbReference>
<dbReference type="GO" id="GO:0006814">
    <property type="term" value="P:sodium ion transport"/>
    <property type="evidence" value="ECO:0007669"/>
    <property type="project" value="InterPro"/>
</dbReference>
<dbReference type="Gene3D" id="1.20.1250.20">
    <property type="entry name" value="MFS general substrate transporter like domains"/>
    <property type="match status" value="1"/>
</dbReference>
<dbReference type="Proteomes" id="UP000076878">
    <property type="component" value="Unassembled WGS sequence"/>
</dbReference>
<reference evidence="3 5" key="2">
    <citation type="submission" date="2016-10" db="EMBL/GenBank/DDBJ databases">
        <authorList>
            <person name="Varghese N."/>
            <person name="Submissions S."/>
        </authorList>
    </citation>
    <scope>NUCLEOTIDE SEQUENCE [LARGE SCALE GENOMIC DNA]</scope>
    <source>
        <strain evidence="3 5">DSM 22150</strain>
    </source>
</reference>
<dbReference type="OrthoDB" id="9764596at2"/>
<feature type="transmembrane region" description="Helical" evidence="1">
    <location>
        <begin position="171"/>
        <end position="193"/>
    </location>
</feature>
<feature type="transmembrane region" description="Helical" evidence="1">
    <location>
        <begin position="26"/>
        <end position="46"/>
    </location>
</feature>
<proteinExistence type="predicted"/>
<dbReference type="InterPro" id="IPR036259">
    <property type="entry name" value="MFS_trans_sf"/>
</dbReference>
<feature type="transmembrane region" description="Helical" evidence="1">
    <location>
        <begin position="438"/>
        <end position="460"/>
    </location>
</feature>